<dbReference type="RefSeq" id="WP_249929043.1">
    <property type="nucleotide sequence ID" value="NZ_QXDA01000001.1"/>
</dbReference>
<sequence length="153" mass="16868">MNRRDEPASAQDKRTLIGQIRKHMPSRHQVSHEWPYVAGSTCLVVLLVWHPFHPTSIVVFPPPPLEAAASAGQRSLQEIDASCYQVHTEAIGDGHCGEDCAADKASSPRSDEAFEFSRSILTCQDGHGRSVPSKNTDKPQNLIIEVNKSNHSF</sequence>
<evidence type="ECO:0000313" key="2">
    <source>
        <dbReference type="Proteomes" id="UP000265836"/>
    </source>
</evidence>
<proteinExistence type="predicted"/>
<evidence type="ECO:0000313" key="1">
    <source>
        <dbReference type="EMBL" id="RIA35963.1"/>
    </source>
</evidence>
<dbReference type="Proteomes" id="UP000265836">
    <property type="component" value="Unassembled WGS sequence"/>
</dbReference>
<name>A0A397NK85_ECTOL</name>
<comment type="caution">
    <text evidence="1">The sequence shown here is derived from an EMBL/GenBank/DDBJ whole genome shotgun (WGS) entry which is preliminary data.</text>
</comment>
<reference evidence="1 2" key="1">
    <citation type="submission" date="2018-08" db="EMBL/GenBank/DDBJ databases">
        <title>Genome sequencing of rice bacterial endophytes.</title>
        <authorList>
            <person name="Venturi V."/>
        </authorList>
    </citation>
    <scope>NUCLEOTIDE SEQUENCE [LARGE SCALE GENOMIC DNA]</scope>
    <source>
        <strain evidence="1 2">E1205</strain>
    </source>
</reference>
<dbReference type="AlphaFoldDB" id="A0A397NK85"/>
<accession>A0A397NK85</accession>
<dbReference type="EMBL" id="QXDA01000001">
    <property type="protein sequence ID" value="RIA35963.1"/>
    <property type="molecule type" value="Genomic_DNA"/>
</dbReference>
<protein>
    <submittedName>
        <fullName evidence="1">Uncharacterized protein</fullName>
    </submittedName>
</protein>
<organism evidence="1 2">
    <name type="scientific">Ectopseudomonas oleovorans</name>
    <name type="common">Pseudomonas oleovorans</name>
    <dbReference type="NCBI Taxonomy" id="301"/>
    <lineage>
        <taxon>Bacteria</taxon>
        <taxon>Pseudomonadati</taxon>
        <taxon>Pseudomonadota</taxon>
        <taxon>Gammaproteobacteria</taxon>
        <taxon>Pseudomonadales</taxon>
        <taxon>Pseudomonadaceae</taxon>
        <taxon>Ectopseudomonas</taxon>
    </lineage>
</organism>
<gene>
    <name evidence="1" type="ORF">DFO61_0419</name>
</gene>